<evidence type="ECO:0000256" key="4">
    <source>
        <dbReference type="ARBA" id="ARBA00022519"/>
    </source>
</evidence>
<dbReference type="GO" id="GO:0022857">
    <property type="term" value="F:transmembrane transporter activity"/>
    <property type="evidence" value="ECO:0007669"/>
    <property type="project" value="UniProtKB-UniRule"/>
</dbReference>
<comment type="caution">
    <text evidence="11">The sequence shown here is derived from an EMBL/GenBank/DDBJ whole genome shotgun (WGS) entry which is preliminary data.</text>
</comment>
<keyword evidence="2 9" id="KW-0813">Transport</keyword>
<evidence type="ECO:0000259" key="10">
    <source>
        <dbReference type="Pfam" id="PF04290"/>
    </source>
</evidence>
<evidence type="ECO:0000256" key="5">
    <source>
        <dbReference type="ARBA" id="ARBA00022692"/>
    </source>
</evidence>
<dbReference type="InterPro" id="IPR055348">
    <property type="entry name" value="DctQ"/>
</dbReference>
<dbReference type="Proteomes" id="UP000319142">
    <property type="component" value="Unassembled WGS sequence"/>
</dbReference>
<keyword evidence="3" id="KW-1003">Cell membrane</keyword>
<protein>
    <recommendedName>
        <fullName evidence="9">TRAP transporter small permease protein</fullName>
    </recommendedName>
</protein>
<keyword evidence="7 9" id="KW-0472">Membrane</keyword>
<comment type="subunit">
    <text evidence="9">The complex comprises the extracytoplasmic solute receptor protein and the two transmembrane proteins.</text>
</comment>
<evidence type="ECO:0000256" key="7">
    <source>
        <dbReference type="ARBA" id="ARBA00023136"/>
    </source>
</evidence>
<evidence type="ECO:0000256" key="3">
    <source>
        <dbReference type="ARBA" id="ARBA00022475"/>
    </source>
</evidence>
<dbReference type="Pfam" id="PF04290">
    <property type="entry name" value="DctQ"/>
    <property type="match status" value="1"/>
</dbReference>
<comment type="similarity">
    <text evidence="8 9">Belongs to the TRAP transporter small permease family.</text>
</comment>
<evidence type="ECO:0000256" key="1">
    <source>
        <dbReference type="ARBA" id="ARBA00004429"/>
    </source>
</evidence>
<dbReference type="PANTHER" id="PTHR35011">
    <property type="entry name" value="2,3-DIKETO-L-GULONATE TRAP TRANSPORTER SMALL PERMEASE PROTEIN YIAM"/>
    <property type="match status" value="1"/>
</dbReference>
<comment type="function">
    <text evidence="9">Part of the tripartite ATP-independent periplasmic (TRAP) transport system.</text>
</comment>
<evidence type="ECO:0000256" key="2">
    <source>
        <dbReference type="ARBA" id="ARBA00022448"/>
    </source>
</evidence>
<evidence type="ECO:0000313" key="11">
    <source>
        <dbReference type="EMBL" id="TVT31109.1"/>
    </source>
</evidence>
<feature type="transmembrane region" description="Helical" evidence="9">
    <location>
        <begin position="6"/>
        <end position="29"/>
    </location>
</feature>
<keyword evidence="6 9" id="KW-1133">Transmembrane helix</keyword>
<dbReference type="GO" id="GO:0005886">
    <property type="term" value="C:plasma membrane"/>
    <property type="evidence" value="ECO:0007669"/>
    <property type="project" value="UniProtKB-SubCell"/>
</dbReference>
<feature type="transmembrane region" description="Helical" evidence="9">
    <location>
        <begin position="83"/>
        <end position="103"/>
    </location>
</feature>
<sequence>MNAVDRWLILFAQLMLAVMVLITFASVIGRTFFNTSIPDDLLISELLMVVLVFLPLGWVQSLGAHLEVTVLTDFFPEVIQKGLVSFGLLLGVMMFGGMAYVSWESAYEAYIFGELAYNSVLDLRDWPAKMLIPIGLGWWCLRMLVQLIWPANIHEGENEFKSALKDTECLAEKQ</sequence>
<feature type="transmembrane region" description="Helical" evidence="9">
    <location>
        <begin position="41"/>
        <end position="63"/>
    </location>
</feature>
<keyword evidence="4 9" id="KW-0997">Cell inner membrane</keyword>
<feature type="domain" description="Tripartite ATP-independent periplasmic transporters DctQ component" evidence="10">
    <location>
        <begin position="19"/>
        <end position="148"/>
    </location>
</feature>
<comment type="caution">
    <text evidence="9">Lacks conserved residue(s) required for the propagation of feature annotation.</text>
</comment>
<dbReference type="PANTHER" id="PTHR35011:SF10">
    <property type="entry name" value="TRAP TRANSPORTER SMALL PERMEASE PROTEIN"/>
    <property type="match status" value="1"/>
</dbReference>
<comment type="subcellular location">
    <subcellularLocation>
        <location evidence="1 9">Cell inner membrane</location>
        <topology evidence="1 9">Multi-pass membrane protein</topology>
    </subcellularLocation>
</comment>
<evidence type="ECO:0000256" key="8">
    <source>
        <dbReference type="ARBA" id="ARBA00038436"/>
    </source>
</evidence>
<dbReference type="EMBL" id="VMRX01000046">
    <property type="protein sequence ID" value="TVT31109.1"/>
    <property type="molecule type" value="Genomic_DNA"/>
</dbReference>
<dbReference type="AlphaFoldDB" id="A0A558B3M2"/>
<dbReference type="GO" id="GO:0015740">
    <property type="term" value="P:C4-dicarboxylate transport"/>
    <property type="evidence" value="ECO:0007669"/>
    <property type="project" value="TreeGrafter"/>
</dbReference>
<name>A0A558B3M2_9GAMM</name>
<evidence type="ECO:0000256" key="6">
    <source>
        <dbReference type="ARBA" id="ARBA00022989"/>
    </source>
</evidence>
<accession>A0A558B3M2</accession>
<proteinExistence type="inferred from homology"/>
<reference evidence="11 12" key="1">
    <citation type="submission" date="2019-07" db="EMBL/GenBank/DDBJ databases">
        <title>The pathways for chlorine oxyanion respiration interact through the shared metabolite chlorate.</title>
        <authorList>
            <person name="Barnum T.P."/>
            <person name="Cheng Y."/>
            <person name="Hill K.A."/>
            <person name="Lucas L.N."/>
            <person name="Carlson H.K."/>
            <person name="Coates J.D."/>
        </authorList>
    </citation>
    <scope>NUCLEOTIDE SEQUENCE [LARGE SCALE GENOMIC DNA]</scope>
    <source>
        <strain evidence="11">UCB</strain>
    </source>
</reference>
<evidence type="ECO:0000313" key="12">
    <source>
        <dbReference type="Proteomes" id="UP000319142"/>
    </source>
</evidence>
<gene>
    <name evidence="11" type="ORF">FHK81_15585</name>
</gene>
<keyword evidence="5 9" id="KW-0812">Transmembrane</keyword>
<organism evidence="11 12">
    <name type="scientific">Marinobacter vinifirmus</name>
    <dbReference type="NCBI Taxonomy" id="355591"/>
    <lineage>
        <taxon>Bacteria</taxon>
        <taxon>Pseudomonadati</taxon>
        <taxon>Pseudomonadota</taxon>
        <taxon>Gammaproteobacteria</taxon>
        <taxon>Pseudomonadales</taxon>
        <taxon>Marinobacteraceae</taxon>
        <taxon>Marinobacter</taxon>
    </lineage>
</organism>
<evidence type="ECO:0000256" key="9">
    <source>
        <dbReference type="RuleBase" id="RU369079"/>
    </source>
</evidence>
<dbReference type="InterPro" id="IPR007387">
    <property type="entry name" value="TRAP_DctQ"/>
</dbReference>